<keyword evidence="7" id="KW-0680">Restriction system</keyword>
<dbReference type="AlphaFoldDB" id="A0A5P9XTF6"/>
<dbReference type="InterPro" id="IPR044946">
    <property type="entry name" value="Restrct_endonuc_typeI_TRD_sf"/>
</dbReference>
<comment type="catalytic activity">
    <reaction evidence="9">
        <text>a 2'-deoxyadenosine in DNA + S-adenosyl-L-methionine = an N(6)-methyl-2'-deoxyadenosine in DNA + S-adenosyl-L-homocysteine + H(+)</text>
        <dbReference type="Rhea" id="RHEA:15197"/>
        <dbReference type="Rhea" id="RHEA-COMP:12418"/>
        <dbReference type="Rhea" id="RHEA-COMP:12419"/>
        <dbReference type="ChEBI" id="CHEBI:15378"/>
        <dbReference type="ChEBI" id="CHEBI:57856"/>
        <dbReference type="ChEBI" id="CHEBI:59789"/>
        <dbReference type="ChEBI" id="CHEBI:90615"/>
        <dbReference type="ChEBI" id="CHEBI:90616"/>
        <dbReference type="EC" id="2.1.1.72"/>
    </reaction>
</comment>
<evidence type="ECO:0000259" key="10">
    <source>
        <dbReference type="Pfam" id="PF01420"/>
    </source>
</evidence>
<dbReference type="EMBL" id="CP045571">
    <property type="protein sequence ID" value="QFX96643.1"/>
    <property type="molecule type" value="Genomic_DNA"/>
</dbReference>
<dbReference type="GO" id="GO:0009007">
    <property type="term" value="F:site-specific DNA-methyltransferase (adenine-specific) activity"/>
    <property type="evidence" value="ECO:0007669"/>
    <property type="project" value="UniProtKB-EC"/>
</dbReference>
<dbReference type="GO" id="GO:0009307">
    <property type="term" value="P:DNA restriction-modification system"/>
    <property type="evidence" value="ECO:0007669"/>
    <property type="project" value="UniProtKB-KW"/>
</dbReference>
<dbReference type="GO" id="GO:0008170">
    <property type="term" value="F:N-methyltransferase activity"/>
    <property type="evidence" value="ECO:0007669"/>
    <property type="project" value="InterPro"/>
</dbReference>
<dbReference type="PRINTS" id="PR00507">
    <property type="entry name" value="N12N6MTFRASE"/>
</dbReference>
<dbReference type="InterPro" id="IPR003356">
    <property type="entry name" value="DNA_methylase_A-5"/>
</dbReference>
<evidence type="ECO:0000259" key="11">
    <source>
        <dbReference type="Pfam" id="PF02384"/>
    </source>
</evidence>
<feature type="domain" description="DNA methylase adenine-specific" evidence="11">
    <location>
        <begin position="300"/>
        <end position="585"/>
    </location>
</feature>
<keyword evidence="4 12" id="KW-0489">Methyltransferase</keyword>
<dbReference type="REBASE" id="342588">
    <property type="entry name" value="AthC19377ORF2447P"/>
</dbReference>
<dbReference type="Gene3D" id="3.40.50.150">
    <property type="entry name" value="Vaccinia Virus protein VP39"/>
    <property type="match status" value="1"/>
</dbReference>
<dbReference type="GeneID" id="60696712"/>
<evidence type="ECO:0000256" key="1">
    <source>
        <dbReference type="ARBA" id="ARBA00006594"/>
    </source>
</evidence>
<proteinExistence type="inferred from homology"/>
<dbReference type="InterPro" id="IPR051537">
    <property type="entry name" value="DNA_Adenine_Mtase"/>
</dbReference>
<reference evidence="12 13" key="1">
    <citation type="submission" date="2019-10" db="EMBL/GenBank/DDBJ databases">
        <authorList>
            <person name="Wang R."/>
        </authorList>
    </citation>
    <scope>NUCLEOTIDE SEQUENCE [LARGE SCALE GENOMIC DNA]</scope>
    <source>
        <strain evidence="12 13">ATCC 19377</strain>
    </source>
</reference>
<dbReference type="InterPro" id="IPR029063">
    <property type="entry name" value="SAM-dependent_MTases_sf"/>
</dbReference>
<evidence type="ECO:0000256" key="2">
    <source>
        <dbReference type="ARBA" id="ARBA00010923"/>
    </source>
</evidence>
<evidence type="ECO:0000313" key="13">
    <source>
        <dbReference type="Proteomes" id="UP000363590"/>
    </source>
</evidence>
<dbReference type="Pfam" id="PF02384">
    <property type="entry name" value="N6_Mtase"/>
    <property type="match status" value="1"/>
</dbReference>
<dbReference type="SUPFAM" id="SSF116734">
    <property type="entry name" value="DNA methylase specificity domain"/>
    <property type="match status" value="1"/>
</dbReference>
<evidence type="ECO:0000256" key="7">
    <source>
        <dbReference type="ARBA" id="ARBA00022747"/>
    </source>
</evidence>
<evidence type="ECO:0000256" key="9">
    <source>
        <dbReference type="ARBA" id="ARBA00047942"/>
    </source>
</evidence>
<evidence type="ECO:0000256" key="4">
    <source>
        <dbReference type="ARBA" id="ARBA00022603"/>
    </source>
</evidence>
<sequence length="785" mass="87658">MSERMTENLVRDRLATLGYREPDNGITIEEQKSEIAKVKSLLSKASKKASGKSGYPEFIITDKKDAGFIIVVECKKDVKKHESPDRDKPVEYAVDGVLHYAKHLAKHYTVVAIAVSGTTASSMKISNFLIPAGTSEVKDLTNESDVVVDALIPFDDYYRLASFDPDVAKKRHSDLLAFSKDLHELIWTKAKISEEDKPLLVSGTLIALMNSAFLKTFAALSAEDVQEAWLGAIKKELDKADIPKAKKDTMLQPYSTIAVHPNLGKPDSKTAKEYPDGVFKEIITRICDNVWPYINVYHDFDVVGQFYGEFLKYTAGDKKALGIVLTPRHVAELFSLIANVGPESKVLDICAGTGGFLISAMQHMLKKAVTEEDRTDIKKNRLIGIENNPKMFALAASNMILRGDGKANLHQASCFDDAVIKAVKKMKPNVGMLNPPYAQSKSDAELHELYFVKQMLDCLEPGSMGIAIVPMSCAISPNSARDEMMKHHTLDAVMSMPQELFYPVGTVPCIMVWIADKPHAKSAKKTWFGYWRDDGFVKTKHKGRIDLYDRWPTIRDRWVETYRNREVHAGESVMHTVTAADEWCAEAYMATDYEKVSASSLAQSVKDYLAFKLQAPSKVAVPDLEPNSAGWKAFKLSDLFDIKKGKRLTKANQTEGSTPYIGAVDSNNGVSGYIGQPAIHAGGTISINYNGSVAEAFYQPDPFWATDDVNVLYPCGFTLTAETALFLCTLIRLEKYRFNYGRKWHLERMRESVIKLPVTKDGEPDWDFIRNYVRSLPYGSEVHKS</sequence>
<organism evidence="12 13">
    <name type="scientific">Acidithiobacillus thiooxidans ATCC 19377</name>
    <dbReference type="NCBI Taxonomy" id="637390"/>
    <lineage>
        <taxon>Bacteria</taxon>
        <taxon>Pseudomonadati</taxon>
        <taxon>Pseudomonadota</taxon>
        <taxon>Acidithiobacillia</taxon>
        <taxon>Acidithiobacillales</taxon>
        <taxon>Acidithiobacillaceae</taxon>
        <taxon>Acidithiobacillus</taxon>
    </lineage>
</organism>
<dbReference type="Pfam" id="PF01420">
    <property type="entry name" value="Methylase_S"/>
    <property type="match status" value="1"/>
</dbReference>
<comment type="similarity">
    <text evidence="1">Belongs to the N(4)/N(6)-methyltransferase family.</text>
</comment>
<evidence type="ECO:0000256" key="8">
    <source>
        <dbReference type="ARBA" id="ARBA00023125"/>
    </source>
</evidence>
<gene>
    <name evidence="12" type="primary">bcgIA</name>
    <name evidence="12" type="ORF">GCD22_02447</name>
</gene>
<dbReference type="Proteomes" id="UP000363590">
    <property type="component" value="Chromosome"/>
</dbReference>
<keyword evidence="8" id="KW-0238">DNA-binding</keyword>
<dbReference type="SUPFAM" id="SSF53335">
    <property type="entry name" value="S-adenosyl-L-methionine-dependent methyltransferases"/>
    <property type="match status" value="1"/>
</dbReference>
<dbReference type="CDD" id="cd02440">
    <property type="entry name" value="AdoMet_MTases"/>
    <property type="match status" value="1"/>
</dbReference>
<dbReference type="Gene3D" id="3.90.220.20">
    <property type="entry name" value="DNA methylase specificity domains"/>
    <property type="match status" value="1"/>
</dbReference>
<comment type="similarity">
    <text evidence="2">Belongs to the type-I restriction system S methylase family.</text>
</comment>
<keyword evidence="5 12" id="KW-0808">Transferase</keyword>
<dbReference type="GO" id="GO:0032259">
    <property type="term" value="P:methylation"/>
    <property type="evidence" value="ECO:0007669"/>
    <property type="project" value="UniProtKB-KW"/>
</dbReference>
<evidence type="ECO:0000256" key="5">
    <source>
        <dbReference type="ARBA" id="ARBA00022679"/>
    </source>
</evidence>
<evidence type="ECO:0000256" key="3">
    <source>
        <dbReference type="ARBA" id="ARBA00011900"/>
    </source>
</evidence>
<evidence type="ECO:0000256" key="6">
    <source>
        <dbReference type="ARBA" id="ARBA00022691"/>
    </source>
</evidence>
<dbReference type="GO" id="GO:0003677">
    <property type="term" value="F:DNA binding"/>
    <property type="evidence" value="ECO:0007669"/>
    <property type="project" value="UniProtKB-KW"/>
</dbReference>
<protein>
    <recommendedName>
        <fullName evidence="3">site-specific DNA-methyltransferase (adenine-specific)</fullName>
        <ecNumber evidence="3">2.1.1.72</ecNumber>
    </recommendedName>
</protein>
<feature type="domain" description="Type I restriction modification DNA specificity" evidence="10">
    <location>
        <begin position="630"/>
        <end position="774"/>
    </location>
</feature>
<dbReference type="PANTHER" id="PTHR42933">
    <property type="entry name" value="SLR6095 PROTEIN"/>
    <property type="match status" value="1"/>
</dbReference>
<dbReference type="PANTHER" id="PTHR42933:SF1">
    <property type="entry name" value="SITE-SPECIFIC DNA-METHYLTRANSFERASE (ADENINE-SPECIFIC)"/>
    <property type="match status" value="1"/>
</dbReference>
<dbReference type="KEGG" id="atx:GCD22_02447"/>
<accession>A0A5P9XTF6</accession>
<dbReference type="RefSeq" id="WP_080707721.1">
    <property type="nucleotide sequence ID" value="NZ_CP045571.1"/>
</dbReference>
<evidence type="ECO:0000313" key="12">
    <source>
        <dbReference type="EMBL" id="QFX96643.1"/>
    </source>
</evidence>
<keyword evidence="6" id="KW-0949">S-adenosyl-L-methionine</keyword>
<dbReference type="EC" id="2.1.1.72" evidence="3"/>
<name>A0A5P9XTF6_ACITH</name>
<dbReference type="InterPro" id="IPR000055">
    <property type="entry name" value="Restrct_endonuc_typeI_TRD"/>
</dbReference>